<dbReference type="Pfam" id="PF14101">
    <property type="entry name" value="DUF4275"/>
    <property type="match status" value="1"/>
</dbReference>
<dbReference type="RefSeq" id="WP_204601581.1">
    <property type="nucleotide sequence ID" value="NZ_JBHSED010000058.1"/>
</dbReference>
<gene>
    <name evidence="1" type="ORF">ACFO1S_23295</name>
</gene>
<keyword evidence="2" id="KW-1185">Reference proteome</keyword>
<dbReference type="InterPro" id="IPR025454">
    <property type="entry name" value="DUF4275"/>
</dbReference>
<reference evidence="2" key="1">
    <citation type="journal article" date="2019" name="Int. J. Syst. Evol. Microbiol.">
        <title>The Global Catalogue of Microorganisms (GCM) 10K type strain sequencing project: providing services to taxonomists for standard genome sequencing and annotation.</title>
        <authorList>
            <consortium name="The Broad Institute Genomics Platform"/>
            <consortium name="The Broad Institute Genome Sequencing Center for Infectious Disease"/>
            <person name="Wu L."/>
            <person name="Ma J."/>
        </authorList>
    </citation>
    <scope>NUCLEOTIDE SEQUENCE [LARGE SCALE GENOMIC DNA]</scope>
    <source>
        <strain evidence="2">CGMCC 4.1641</strain>
    </source>
</reference>
<sequence length="142" mass="17272">MKRVNNITPISTILSDAGVEIVELHKWDQYLRETWEYQFAKNLSTIEKKKIHMYQFLWHLFSYKRVECLKNSEAKTAFNDLLKRSCYLFYQNQSQAFLIEDSNKIKAEHFEQENDICIVDRDFRWTYVQTHEEQCGPYFLLR</sequence>
<comment type="caution">
    <text evidence="1">The sequence shown here is derived from an EMBL/GenBank/DDBJ whole genome shotgun (WGS) entry which is preliminary data.</text>
</comment>
<organism evidence="1 2">
    <name type="scientific">Cohnella boryungensis</name>
    <dbReference type="NCBI Taxonomy" id="768479"/>
    <lineage>
        <taxon>Bacteria</taxon>
        <taxon>Bacillati</taxon>
        <taxon>Bacillota</taxon>
        <taxon>Bacilli</taxon>
        <taxon>Bacillales</taxon>
        <taxon>Paenibacillaceae</taxon>
        <taxon>Cohnella</taxon>
    </lineage>
</organism>
<protein>
    <submittedName>
        <fullName evidence="1">DUF4275 family protein</fullName>
    </submittedName>
</protein>
<accession>A0ABV8SIT6</accession>
<dbReference type="EMBL" id="JBHSED010000058">
    <property type="protein sequence ID" value="MFC4306354.1"/>
    <property type="molecule type" value="Genomic_DNA"/>
</dbReference>
<proteinExistence type="predicted"/>
<evidence type="ECO:0000313" key="1">
    <source>
        <dbReference type="EMBL" id="MFC4306354.1"/>
    </source>
</evidence>
<dbReference type="Proteomes" id="UP001595755">
    <property type="component" value="Unassembled WGS sequence"/>
</dbReference>
<name>A0ABV8SIT6_9BACL</name>
<evidence type="ECO:0000313" key="2">
    <source>
        <dbReference type="Proteomes" id="UP001595755"/>
    </source>
</evidence>